<gene>
    <name evidence="4" type="ORF">MGAL_10B030186</name>
</gene>
<comment type="caution">
    <text evidence="4">The sequence shown here is derived from an EMBL/GenBank/DDBJ whole genome shotgun (WGS) entry which is preliminary data.</text>
</comment>
<organism evidence="4 5">
    <name type="scientific">Mytilus galloprovincialis</name>
    <name type="common">Mediterranean mussel</name>
    <dbReference type="NCBI Taxonomy" id="29158"/>
    <lineage>
        <taxon>Eukaryota</taxon>
        <taxon>Metazoa</taxon>
        <taxon>Spiralia</taxon>
        <taxon>Lophotrochozoa</taxon>
        <taxon>Mollusca</taxon>
        <taxon>Bivalvia</taxon>
        <taxon>Autobranchia</taxon>
        <taxon>Pteriomorphia</taxon>
        <taxon>Mytilida</taxon>
        <taxon>Mytiloidea</taxon>
        <taxon>Mytilidae</taxon>
        <taxon>Mytilinae</taxon>
        <taxon>Mytilus</taxon>
    </lineage>
</organism>
<evidence type="ECO:0000313" key="5">
    <source>
        <dbReference type="Proteomes" id="UP000596742"/>
    </source>
</evidence>
<accession>A0A8B6GQR8</accession>
<feature type="chain" id="PRO_5032363279" description="C-type lectin domain-containing protein" evidence="2">
    <location>
        <begin position="20"/>
        <end position="166"/>
    </location>
</feature>
<dbReference type="InterPro" id="IPR050111">
    <property type="entry name" value="C-type_lectin/snaclec_domain"/>
</dbReference>
<dbReference type="EMBL" id="UYJE01008837">
    <property type="protein sequence ID" value="VDI67662.1"/>
    <property type="molecule type" value="Genomic_DNA"/>
</dbReference>
<dbReference type="OrthoDB" id="6046583at2759"/>
<feature type="signal peptide" evidence="2">
    <location>
        <begin position="1"/>
        <end position="19"/>
    </location>
</feature>
<reference evidence="4" key="1">
    <citation type="submission" date="2018-11" db="EMBL/GenBank/DDBJ databases">
        <authorList>
            <person name="Alioto T."/>
            <person name="Alioto T."/>
        </authorList>
    </citation>
    <scope>NUCLEOTIDE SEQUENCE</scope>
</reference>
<dbReference type="InterPro" id="IPR016187">
    <property type="entry name" value="CTDL_fold"/>
</dbReference>
<dbReference type="AlphaFoldDB" id="A0A8B6GQR8"/>
<dbReference type="InterPro" id="IPR016186">
    <property type="entry name" value="C-type_lectin-like/link_sf"/>
</dbReference>
<sequence length="166" mass="18821">MELIATLTILGLFVVNAVCDCPNGYMRHDDSCYKLYASTKASWAEAFMYCQVFGSDLAIIETAREQNFVEGFLRREFKSGMSDGVWIGGTDSLVEGEWQWVKTGVSINQQEFTHWWPGEPNSSGNLGEDCMDLLHHENYNWNDERCDRQANFLCEKLAATGQQIIG</sequence>
<keyword evidence="2" id="KW-0732">Signal</keyword>
<dbReference type="SMART" id="SM00034">
    <property type="entry name" value="CLECT"/>
    <property type="match status" value="1"/>
</dbReference>
<protein>
    <recommendedName>
        <fullName evidence="3">C-type lectin domain-containing protein</fullName>
    </recommendedName>
</protein>
<dbReference type="InterPro" id="IPR001304">
    <property type="entry name" value="C-type_lectin-like"/>
</dbReference>
<feature type="domain" description="C-type lectin" evidence="3">
    <location>
        <begin position="28"/>
        <end position="155"/>
    </location>
</feature>
<dbReference type="InterPro" id="IPR018378">
    <property type="entry name" value="C-type_lectin_CS"/>
</dbReference>
<dbReference type="Proteomes" id="UP000596742">
    <property type="component" value="Unassembled WGS sequence"/>
</dbReference>
<keyword evidence="1" id="KW-1015">Disulfide bond</keyword>
<dbReference type="PROSITE" id="PS50041">
    <property type="entry name" value="C_TYPE_LECTIN_2"/>
    <property type="match status" value="1"/>
</dbReference>
<evidence type="ECO:0000313" key="4">
    <source>
        <dbReference type="EMBL" id="VDI67662.1"/>
    </source>
</evidence>
<dbReference type="Gene3D" id="3.10.100.10">
    <property type="entry name" value="Mannose-Binding Protein A, subunit A"/>
    <property type="match status" value="1"/>
</dbReference>
<evidence type="ECO:0000256" key="1">
    <source>
        <dbReference type="ARBA" id="ARBA00023157"/>
    </source>
</evidence>
<keyword evidence="5" id="KW-1185">Reference proteome</keyword>
<dbReference type="PANTHER" id="PTHR22803">
    <property type="entry name" value="MANNOSE, PHOSPHOLIPASE, LECTIN RECEPTOR RELATED"/>
    <property type="match status" value="1"/>
</dbReference>
<dbReference type="SUPFAM" id="SSF56436">
    <property type="entry name" value="C-type lectin-like"/>
    <property type="match status" value="1"/>
</dbReference>
<evidence type="ECO:0000256" key="2">
    <source>
        <dbReference type="SAM" id="SignalP"/>
    </source>
</evidence>
<dbReference type="Pfam" id="PF00059">
    <property type="entry name" value="Lectin_C"/>
    <property type="match status" value="1"/>
</dbReference>
<name>A0A8B6GQR8_MYTGA</name>
<evidence type="ECO:0000259" key="3">
    <source>
        <dbReference type="PROSITE" id="PS50041"/>
    </source>
</evidence>
<dbReference type="PROSITE" id="PS00615">
    <property type="entry name" value="C_TYPE_LECTIN_1"/>
    <property type="match status" value="1"/>
</dbReference>
<proteinExistence type="predicted"/>